<feature type="compositionally biased region" description="Basic and acidic residues" evidence="1">
    <location>
        <begin position="68"/>
        <end position="79"/>
    </location>
</feature>
<evidence type="ECO:0008006" key="4">
    <source>
        <dbReference type="Google" id="ProtNLM"/>
    </source>
</evidence>
<feature type="region of interest" description="Disordered" evidence="1">
    <location>
        <begin position="63"/>
        <end position="91"/>
    </location>
</feature>
<organism evidence="2 3">
    <name type="scientific">Microbulbifer variabilis</name>
    <dbReference type="NCBI Taxonomy" id="266805"/>
    <lineage>
        <taxon>Bacteria</taxon>
        <taxon>Pseudomonadati</taxon>
        <taxon>Pseudomonadota</taxon>
        <taxon>Gammaproteobacteria</taxon>
        <taxon>Cellvibrionales</taxon>
        <taxon>Microbulbiferaceae</taxon>
        <taxon>Microbulbifer</taxon>
    </lineage>
</organism>
<dbReference type="EMBL" id="CP092418">
    <property type="protein sequence ID" value="USD21301.1"/>
    <property type="molecule type" value="Genomic_DNA"/>
</dbReference>
<evidence type="ECO:0000313" key="3">
    <source>
        <dbReference type="Proteomes" id="UP001055658"/>
    </source>
</evidence>
<dbReference type="Proteomes" id="UP001055658">
    <property type="component" value="Chromosome"/>
</dbReference>
<evidence type="ECO:0000313" key="2">
    <source>
        <dbReference type="EMBL" id="USD21301.1"/>
    </source>
</evidence>
<sequence>MSRPRTRKNRPHLPQWQALLLLLVFLSARGLVPAGFMPAPFSAGTPYDFCHGDSRSALLLNAQASQAQDHHHSHGDGHSGHSGHSGHNHDALTAHSFADNHCNFSAAASLVHVPTLDLHFASEGNILPPFSNGINPALSLYYSRPLIRAPPV</sequence>
<reference evidence="2" key="1">
    <citation type="submission" date="2022-02" db="EMBL/GenBank/DDBJ databases">
        <title>Coral-associated bacteria.</title>
        <authorList>
            <person name="Tang K."/>
            <person name="Wang X."/>
        </authorList>
    </citation>
    <scope>NUCLEOTIDE SEQUENCE</scope>
    <source>
        <strain evidence="2">SCSIO 43006</strain>
    </source>
</reference>
<accession>A0ABY4VAJ9</accession>
<dbReference type="RefSeq" id="WP_252083699.1">
    <property type="nucleotide sequence ID" value="NZ_CP092418.1"/>
</dbReference>
<evidence type="ECO:0000256" key="1">
    <source>
        <dbReference type="SAM" id="MobiDB-lite"/>
    </source>
</evidence>
<keyword evidence="3" id="KW-1185">Reference proteome</keyword>
<protein>
    <recommendedName>
        <fullName evidence="4">DUF2946 domain-containing protein</fullName>
    </recommendedName>
</protein>
<name>A0ABY4VAJ9_9GAMM</name>
<proteinExistence type="predicted"/>
<gene>
    <name evidence="2" type="ORF">MJO52_19915</name>
</gene>